<keyword evidence="3" id="KW-1185">Reference proteome</keyword>
<feature type="region of interest" description="Disordered" evidence="1">
    <location>
        <begin position="1"/>
        <end position="40"/>
    </location>
</feature>
<proteinExistence type="predicted"/>
<gene>
    <name evidence="2" type="ORF">GAYE_SCF59G6484</name>
</gene>
<accession>A0AAV9IM88</accession>
<evidence type="ECO:0000256" key="1">
    <source>
        <dbReference type="SAM" id="MobiDB-lite"/>
    </source>
</evidence>
<comment type="caution">
    <text evidence="2">The sequence shown here is derived from an EMBL/GenBank/DDBJ whole genome shotgun (WGS) entry which is preliminary data.</text>
</comment>
<sequence>MTGAKEKTFSQGGVVKPRPLRPQSKLISPRATGSSLSSFSKEVGGRGDCCSCEEDCSCFPWAHYHEFYAVSFSPPVRVANPIVRDNRFLFGTADHLDSFGAFRLDRQDILPYNPETCSSGGEAEIDYTIMFA</sequence>
<organism evidence="2 3">
    <name type="scientific">Galdieria yellowstonensis</name>
    <dbReference type="NCBI Taxonomy" id="3028027"/>
    <lineage>
        <taxon>Eukaryota</taxon>
        <taxon>Rhodophyta</taxon>
        <taxon>Bangiophyceae</taxon>
        <taxon>Galdieriales</taxon>
        <taxon>Galdieriaceae</taxon>
        <taxon>Galdieria</taxon>
    </lineage>
</organism>
<dbReference type="AlphaFoldDB" id="A0AAV9IM88"/>
<dbReference type="Proteomes" id="UP001300502">
    <property type="component" value="Unassembled WGS sequence"/>
</dbReference>
<name>A0AAV9IM88_9RHOD</name>
<dbReference type="EMBL" id="JANCYU010000065">
    <property type="protein sequence ID" value="KAK4528540.1"/>
    <property type="molecule type" value="Genomic_DNA"/>
</dbReference>
<reference evidence="2 3" key="1">
    <citation type="submission" date="2022-07" db="EMBL/GenBank/DDBJ databases">
        <title>Genome-wide signatures of adaptation to extreme environments.</title>
        <authorList>
            <person name="Cho C.H."/>
            <person name="Yoon H.S."/>
        </authorList>
    </citation>
    <scope>NUCLEOTIDE SEQUENCE [LARGE SCALE GENOMIC DNA]</scope>
    <source>
        <strain evidence="2 3">108.79 E11</strain>
    </source>
</reference>
<protein>
    <submittedName>
        <fullName evidence="2">Uncharacterized protein</fullName>
    </submittedName>
</protein>
<evidence type="ECO:0000313" key="3">
    <source>
        <dbReference type="Proteomes" id="UP001300502"/>
    </source>
</evidence>
<feature type="compositionally biased region" description="Polar residues" evidence="1">
    <location>
        <begin position="31"/>
        <end position="40"/>
    </location>
</feature>
<evidence type="ECO:0000313" key="2">
    <source>
        <dbReference type="EMBL" id="KAK4528540.1"/>
    </source>
</evidence>